<gene>
    <name evidence="2" type="ORF">A2849_01090</name>
</gene>
<dbReference type="InterPro" id="IPR040911">
    <property type="entry name" value="Exostosin_GT47"/>
</dbReference>
<accession>A0A1G2M9D2</accession>
<name>A0A1G2M9D2_9BACT</name>
<reference evidence="2 3" key="1">
    <citation type="journal article" date="2016" name="Nat. Commun.">
        <title>Thousands of microbial genomes shed light on interconnected biogeochemical processes in an aquifer system.</title>
        <authorList>
            <person name="Anantharaman K."/>
            <person name="Brown C.T."/>
            <person name="Hug L.A."/>
            <person name="Sharon I."/>
            <person name="Castelle C.J."/>
            <person name="Probst A.J."/>
            <person name="Thomas B.C."/>
            <person name="Singh A."/>
            <person name="Wilkins M.J."/>
            <person name="Karaoz U."/>
            <person name="Brodie E.L."/>
            <person name="Williams K.H."/>
            <person name="Hubbard S.S."/>
            <person name="Banfield J.F."/>
        </authorList>
    </citation>
    <scope>NUCLEOTIDE SEQUENCE [LARGE SCALE GENOMIC DNA]</scope>
</reference>
<proteinExistence type="predicted"/>
<dbReference type="Pfam" id="PF03016">
    <property type="entry name" value="Exostosin_GT47"/>
    <property type="match status" value="1"/>
</dbReference>
<sequence length="357" mass="41971">MVNVYIETKDAPELTPMLVFWPNYRFAFKEKAVFSPEIMASYTTPFFTIVPGLEAADFIAVPYHYFDVLDYAPKYLAYVYALGKTTQKKVLLFDYTDYVEREIHVPSHAILFRVSAYRHHKKENEIIMPYFVEDIGRNYSFEQKPKGEKPTVGYCGQSRFGGTTRKWKAGVKWLLSLFLLYLRLDVKPHVHMRGIFWRRRALQVLSKSKSIVSRIIERDFYSLYRAIPFDAKTIRREYVENLRENVLALSVRGDANASQRFYEALSAGRIPLFLDTDCVLPLEEIIDYSRIILRVPAQEVDAISRRVTVWHALVSEGDVLQAGREAREVYERYLRLEKFFSIVFDREKSPYKKLLFR</sequence>
<protein>
    <recommendedName>
        <fullName evidence="1">Exostosin GT47 domain-containing protein</fullName>
    </recommendedName>
</protein>
<evidence type="ECO:0000259" key="1">
    <source>
        <dbReference type="Pfam" id="PF03016"/>
    </source>
</evidence>
<evidence type="ECO:0000313" key="2">
    <source>
        <dbReference type="EMBL" id="OHA20354.1"/>
    </source>
</evidence>
<dbReference type="EMBL" id="MHRI01000030">
    <property type="protein sequence ID" value="OHA20354.1"/>
    <property type="molecule type" value="Genomic_DNA"/>
</dbReference>
<organism evidence="2 3">
    <name type="scientific">Candidatus Taylorbacteria bacterium RIFCSPHIGHO2_01_FULL_51_15</name>
    <dbReference type="NCBI Taxonomy" id="1802304"/>
    <lineage>
        <taxon>Bacteria</taxon>
        <taxon>Candidatus Tayloriibacteriota</taxon>
    </lineage>
</organism>
<dbReference type="Proteomes" id="UP000178121">
    <property type="component" value="Unassembled WGS sequence"/>
</dbReference>
<evidence type="ECO:0000313" key="3">
    <source>
        <dbReference type="Proteomes" id="UP000178121"/>
    </source>
</evidence>
<feature type="domain" description="Exostosin GT47" evidence="1">
    <location>
        <begin position="233"/>
        <end position="302"/>
    </location>
</feature>
<comment type="caution">
    <text evidence="2">The sequence shown here is derived from an EMBL/GenBank/DDBJ whole genome shotgun (WGS) entry which is preliminary data.</text>
</comment>
<dbReference type="AlphaFoldDB" id="A0A1G2M9D2"/>